<name>A0A9W4T3Y5_9GLOM</name>
<dbReference type="EMBL" id="CAMKVN010007596">
    <property type="protein sequence ID" value="CAI2191658.1"/>
    <property type="molecule type" value="Genomic_DNA"/>
</dbReference>
<keyword evidence="2" id="KW-1185">Reference proteome</keyword>
<reference evidence="1" key="1">
    <citation type="submission" date="2022-08" db="EMBL/GenBank/DDBJ databases">
        <authorList>
            <person name="Kallberg Y."/>
            <person name="Tangrot J."/>
            <person name="Rosling A."/>
        </authorList>
    </citation>
    <scope>NUCLEOTIDE SEQUENCE</scope>
    <source>
        <strain evidence="1">Wild A</strain>
    </source>
</reference>
<accession>A0A9W4T3Y5</accession>
<gene>
    <name evidence="1" type="ORF">FWILDA_LOCUS15181</name>
</gene>
<dbReference type="AlphaFoldDB" id="A0A9W4T3Y5"/>
<evidence type="ECO:0000313" key="2">
    <source>
        <dbReference type="Proteomes" id="UP001153678"/>
    </source>
</evidence>
<feature type="non-terminal residue" evidence="1">
    <location>
        <position position="1"/>
    </location>
</feature>
<proteinExistence type="predicted"/>
<comment type="caution">
    <text evidence="1">The sequence shown here is derived from an EMBL/GenBank/DDBJ whole genome shotgun (WGS) entry which is preliminary data.</text>
</comment>
<protein>
    <submittedName>
        <fullName evidence="1">6541_t:CDS:1</fullName>
    </submittedName>
</protein>
<dbReference type="Proteomes" id="UP001153678">
    <property type="component" value="Unassembled WGS sequence"/>
</dbReference>
<evidence type="ECO:0000313" key="1">
    <source>
        <dbReference type="EMBL" id="CAI2191658.1"/>
    </source>
</evidence>
<sequence length="53" mass="6122">MLQPAKRKKFKKGVEEYMKVANARDKRDLSKFPGFNFEPIEGTKNQHSIRIGG</sequence>
<organism evidence="1 2">
    <name type="scientific">Funneliformis geosporum</name>
    <dbReference type="NCBI Taxonomy" id="1117311"/>
    <lineage>
        <taxon>Eukaryota</taxon>
        <taxon>Fungi</taxon>
        <taxon>Fungi incertae sedis</taxon>
        <taxon>Mucoromycota</taxon>
        <taxon>Glomeromycotina</taxon>
        <taxon>Glomeromycetes</taxon>
        <taxon>Glomerales</taxon>
        <taxon>Glomeraceae</taxon>
        <taxon>Funneliformis</taxon>
    </lineage>
</organism>